<name>A0ABZ1C9D2_9BACT</name>
<feature type="transmembrane region" description="Helical" evidence="7">
    <location>
        <begin position="160"/>
        <end position="184"/>
    </location>
</feature>
<evidence type="ECO:0000256" key="6">
    <source>
        <dbReference type="ARBA" id="ARBA00023136"/>
    </source>
</evidence>
<evidence type="ECO:0000256" key="5">
    <source>
        <dbReference type="ARBA" id="ARBA00022989"/>
    </source>
</evidence>
<keyword evidence="6 7" id="KW-0472">Membrane</keyword>
<reference evidence="8 9" key="2">
    <citation type="submission" date="2023-12" db="EMBL/GenBank/DDBJ databases">
        <title>Description of an unclassified Opitutus bacterium of Verrucomicrobiota.</title>
        <authorList>
            <person name="Zhang D.-F."/>
        </authorList>
    </citation>
    <scope>NUCLEOTIDE SEQUENCE [LARGE SCALE GENOMIC DNA]</scope>
    <source>
        <strain evidence="8 9">WL0086</strain>
    </source>
</reference>
<reference evidence="8 9" key="1">
    <citation type="submission" date="2021-08" db="EMBL/GenBank/DDBJ databases">
        <authorList>
            <person name="Zhang D."/>
            <person name="Zhang A."/>
            <person name="Wang L."/>
        </authorList>
    </citation>
    <scope>NUCLEOTIDE SEQUENCE [LARGE SCALE GENOMIC DNA]</scope>
    <source>
        <strain evidence="8 9">WL0086</strain>
    </source>
</reference>
<accession>A0ABZ1C9D2</accession>
<protein>
    <submittedName>
        <fullName evidence="8">Cytochrome d ubiquinol oxidase subunit II</fullName>
    </submittedName>
</protein>
<organism evidence="8 9">
    <name type="scientific">Actomonas aquatica</name>
    <dbReference type="NCBI Taxonomy" id="2866162"/>
    <lineage>
        <taxon>Bacteria</taxon>
        <taxon>Pseudomonadati</taxon>
        <taxon>Verrucomicrobiota</taxon>
        <taxon>Opitutia</taxon>
        <taxon>Opitutales</taxon>
        <taxon>Opitutaceae</taxon>
        <taxon>Actomonas</taxon>
    </lineage>
</organism>
<feature type="transmembrane region" description="Helical" evidence="7">
    <location>
        <begin position="58"/>
        <end position="78"/>
    </location>
</feature>
<feature type="transmembrane region" description="Helical" evidence="7">
    <location>
        <begin position="196"/>
        <end position="215"/>
    </location>
</feature>
<dbReference type="Proteomes" id="UP000738431">
    <property type="component" value="Chromosome"/>
</dbReference>
<keyword evidence="3" id="KW-1003">Cell membrane</keyword>
<feature type="transmembrane region" description="Helical" evidence="7">
    <location>
        <begin position="6"/>
        <end position="32"/>
    </location>
</feature>
<evidence type="ECO:0000256" key="7">
    <source>
        <dbReference type="SAM" id="Phobius"/>
    </source>
</evidence>
<feature type="transmembrane region" description="Helical" evidence="7">
    <location>
        <begin position="117"/>
        <end position="140"/>
    </location>
</feature>
<evidence type="ECO:0000313" key="9">
    <source>
        <dbReference type="Proteomes" id="UP000738431"/>
    </source>
</evidence>
<gene>
    <name evidence="8" type="ORF">K1X11_000705</name>
</gene>
<sequence>MIDLLVFFIAVSLLLYVLLGGSDYGAGIIELLPAGRLRDPQKEAINHAMGPVWEANHIWLILIVVILFMGFPLLFTTIMTTLHLPMLALLVGIVVRGTAFTFRHYDPVQEGRSQTVYTILFGFSSLWTAVWLGISVASLTRGFIDPDATSFHAAYIAPWWGIYPLTVGAFVSGIFVFLAAIYLIGETDRDDLRQRFVRLALGANIYLVLAGGLVALASYGEPDPLPAQFLRHPDALAAPALATLLLVALWWRIRSRSNVQIRIIAVSQVSLILLGWWLLYAPNAIHTTTGALSFYAEAAPTATQKQLLLALLIGSVAIFPALYFLLRVFKTEHNKPNET</sequence>
<evidence type="ECO:0000256" key="4">
    <source>
        <dbReference type="ARBA" id="ARBA00022692"/>
    </source>
</evidence>
<dbReference type="Pfam" id="PF02322">
    <property type="entry name" value="Cyt_bd_oxida_II"/>
    <property type="match status" value="1"/>
</dbReference>
<dbReference type="PANTHER" id="PTHR43141:SF4">
    <property type="entry name" value="CYTOCHROME BD2 SUBUNIT II"/>
    <property type="match status" value="1"/>
</dbReference>
<dbReference type="EMBL" id="CP139781">
    <property type="protein sequence ID" value="WRQ87907.1"/>
    <property type="molecule type" value="Genomic_DNA"/>
</dbReference>
<evidence type="ECO:0000313" key="8">
    <source>
        <dbReference type="EMBL" id="WRQ87907.1"/>
    </source>
</evidence>
<feature type="transmembrane region" description="Helical" evidence="7">
    <location>
        <begin position="263"/>
        <end position="280"/>
    </location>
</feature>
<feature type="transmembrane region" description="Helical" evidence="7">
    <location>
        <begin position="235"/>
        <end position="251"/>
    </location>
</feature>
<keyword evidence="4 7" id="KW-0812">Transmembrane</keyword>
<comment type="similarity">
    <text evidence="2">Belongs to the cytochrome ubiquinol oxidase subunit 2 family.</text>
</comment>
<proteinExistence type="inferred from homology"/>
<dbReference type="PANTHER" id="PTHR43141">
    <property type="entry name" value="CYTOCHROME BD2 SUBUNIT II"/>
    <property type="match status" value="1"/>
</dbReference>
<evidence type="ECO:0000256" key="2">
    <source>
        <dbReference type="ARBA" id="ARBA00007543"/>
    </source>
</evidence>
<evidence type="ECO:0000256" key="3">
    <source>
        <dbReference type="ARBA" id="ARBA00022475"/>
    </source>
</evidence>
<feature type="transmembrane region" description="Helical" evidence="7">
    <location>
        <begin position="307"/>
        <end position="326"/>
    </location>
</feature>
<dbReference type="RefSeq" id="WP_221029054.1">
    <property type="nucleotide sequence ID" value="NZ_CP139781.1"/>
</dbReference>
<evidence type="ECO:0000256" key="1">
    <source>
        <dbReference type="ARBA" id="ARBA00004651"/>
    </source>
</evidence>
<dbReference type="InterPro" id="IPR003317">
    <property type="entry name" value="Cyt-d_oxidase_su2"/>
</dbReference>
<keyword evidence="9" id="KW-1185">Reference proteome</keyword>
<comment type="subcellular location">
    <subcellularLocation>
        <location evidence="1">Cell membrane</location>
        <topology evidence="1">Multi-pass membrane protein</topology>
    </subcellularLocation>
</comment>
<keyword evidence="5 7" id="KW-1133">Transmembrane helix</keyword>